<dbReference type="NCBIfam" id="TIGR00254">
    <property type="entry name" value="GGDEF"/>
    <property type="match status" value="1"/>
</dbReference>
<dbReference type="Gene3D" id="3.30.450.20">
    <property type="entry name" value="PAS domain"/>
    <property type="match status" value="4"/>
</dbReference>
<dbReference type="FunFam" id="3.30.70.270:FF:000001">
    <property type="entry name" value="Diguanylate cyclase domain protein"/>
    <property type="match status" value="1"/>
</dbReference>
<dbReference type="RefSeq" id="WP_182168026.1">
    <property type="nucleotide sequence ID" value="NZ_JACFXV010000066.1"/>
</dbReference>
<evidence type="ECO:0000259" key="1">
    <source>
        <dbReference type="PROSITE" id="PS50112"/>
    </source>
</evidence>
<protein>
    <submittedName>
        <fullName evidence="4">PAS-domain containing protein</fullName>
    </submittedName>
</protein>
<dbReference type="SUPFAM" id="SSF55785">
    <property type="entry name" value="PYP-like sensor domain (PAS domain)"/>
    <property type="match status" value="3"/>
</dbReference>
<dbReference type="InterPro" id="IPR000160">
    <property type="entry name" value="GGDEF_dom"/>
</dbReference>
<sequence>MDQGWPNGEILASYAAALAGRAVMSITDDQGRILHATNAFCTMTGYRLDELIGKDHRILHSGYHEPSFFADIWSCLANGETWRGEICNRTKDGCLYWVDATIVPVLDDGRPPEKGAGAMRYVSIHHDISERKSAKEILREALESIPEGFVVYDPQDRLLECNSAYRHFYRASSAALKVGTSFEEILRYGLANGQYPEASDDETEREAWIADRMGRHYNPQGESIVQQLDDGRFVQIRERVTPSGYIVGFRTDITEVKRQAATLQAAFENFPGGIAYFCENLVLRSANSKYRDFMQYPEGLVEHGEVQLADIFRYNAERGEYGPGLVEELVARRIAFVCRPYPHVYEHERPDGLVMEVRSTPVPGGGYVFSHMDVTIRKEIEKALIGSERRAREKSAELEVVLAHMNQGVSVFDAEGRLTHFNERYEEVFAKAPGEAKVGMTLLELIRLESERGDFAGDPEAHVADLHARLAQGETVRCRFELASGRVVSSVHAPMPGGGWVGTHEDVTERERAAAKIVHAANHDMLTGLANRALFTRTVDDALRRIAATGGGLCVAIVDLDHFKSVNDTHGHAVGDEVLRQVSERMRRCVRPDDLVARIGGDEFALLIEGSTNLRETAALIAARLVETLGAPYIIDGFAVDIGASIGLAVGPEQGNTPDILQRNADSALYKVKADGRNGFRFHEDAASRLGAAAG</sequence>
<evidence type="ECO:0000313" key="5">
    <source>
        <dbReference type="Proteomes" id="UP000541109"/>
    </source>
</evidence>
<gene>
    <name evidence="4" type="ORF">H2509_18880</name>
</gene>
<dbReference type="AlphaFoldDB" id="A0A839AL78"/>
<evidence type="ECO:0000313" key="4">
    <source>
        <dbReference type="EMBL" id="MBA5779199.1"/>
    </source>
</evidence>
<dbReference type="SMART" id="SM00091">
    <property type="entry name" value="PAS"/>
    <property type="match status" value="3"/>
</dbReference>
<feature type="domain" description="GGDEF" evidence="3">
    <location>
        <begin position="551"/>
        <end position="685"/>
    </location>
</feature>
<dbReference type="PROSITE" id="PS50887">
    <property type="entry name" value="GGDEF"/>
    <property type="match status" value="1"/>
</dbReference>
<organism evidence="4 5">
    <name type="scientific">Stappia albiluteola</name>
    <dbReference type="NCBI Taxonomy" id="2758565"/>
    <lineage>
        <taxon>Bacteria</taxon>
        <taxon>Pseudomonadati</taxon>
        <taxon>Pseudomonadota</taxon>
        <taxon>Alphaproteobacteria</taxon>
        <taxon>Hyphomicrobiales</taxon>
        <taxon>Stappiaceae</taxon>
        <taxon>Stappia</taxon>
    </lineage>
</organism>
<dbReference type="PANTHER" id="PTHR44757:SF2">
    <property type="entry name" value="BIOFILM ARCHITECTURE MAINTENANCE PROTEIN MBAA"/>
    <property type="match status" value="1"/>
</dbReference>
<dbReference type="CDD" id="cd00130">
    <property type="entry name" value="PAS"/>
    <property type="match status" value="2"/>
</dbReference>
<feature type="domain" description="PAS" evidence="1">
    <location>
        <begin position="26"/>
        <end position="60"/>
    </location>
</feature>
<feature type="domain" description="PAC" evidence="2">
    <location>
        <begin position="80"/>
        <end position="140"/>
    </location>
</feature>
<name>A0A839AL78_9HYPH</name>
<dbReference type="PROSITE" id="PS50112">
    <property type="entry name" value="PAS"/>
    <property type="match status" value="1"/>
</dbReference>
<dbReference type="Proteomes" id="UP000541109">
    <property type="component" value="Unassembled WGS sequence"/>
</dbReference>
<dbReference type="InterPro" id="IPR035965">
    <property type="entry name" value="PAS-like_dom_sf"/>
</dbReference>
<dbReference type="EMBL" id="JACFXV010000066">
    <property type="protein sequence ID" value="MBA5779199.1"/>
    <property type="molecule type" value="Genomic_DNA"/>
</dbReference>
<dbReference type="CDD" id="cd01949">
    <property type="entry name" value="GGDEF"/>
    <property type="match status" value="1"/>
</dbReference>
<evidence type="ECO:0000259" key="2">
    <source>
        <dbReference type="PROSITE" id="PS50113"/>
    </source>
</evidence>
<dbReference type="InterPro" id="IPR043128">
    <property type="entry name" value="Rev_trsase/Diguanyl_cyclase"/>
</dbReference>
<dbReference type="InterPro" id="IPR000700">
    <property type="entry name" value="PAS-assoc_C"/>
</dbReference>
<dbReference type="Pfam" id="PF12860">
    <property type="entry name" value="PAS_7"/>
    <property type="match status" value="3"/>
</dbReference>
<accession>A0A839AL78</accession>
<dbReference type="PANTHER" id="PTHR44757">
    <property type="entry name" value="DIGUANYLATE CYCLASE DGCP"/>
    <property type="match status" value="1"/>
</dbReference>
<dbReference type="InterPro" id="IPR052155">
    <property type="entry name" value="Biofilm_reg_signaling"/>
</dbReference>
<dbReference type="PROSITE" id="PS50113">
    <property type="entry name" value="PAC"/>
    <property type="match status" value="1"/>
</dbReference>
<proteinExistence type="predicted"/>
<reference evidence="4 5" key="1">
    <citation type="submission" date="2020-07" db="EMBL/GenBank/DDBJ databases">
        <title>Stappia sp., F7233, whole genome shotgun sequencing project.</title>
        <authorList>
            <person name="Jiang S."/>
            <person name="Liu Z.W."/>
            <person name="Du Z.J."/>
        </authorList>
    </citation>
    <scope>NUCLEOTIDE SEQUENCE [LARGE SCALE GENOMIC DNA]</scope>
    <source>
        <strain evidence="4 5">F7233</strain>
    </source>
</reference>
<comment type="caution">
    <text evidence="4">The sequence shown here is derived from an EMBL/GenBank/DDBJ whole genome shotgun (WGS) entry which is preliminary data.</text>
</comment>
<dbReference type="Pfam" id="PF00990">
    <property type="entry name" value="GGDEF"/>
    <property type="match status" value="1"/>
</dbReference>
<dbReference type="GO" id="GO:0003824">
    <property type="term" value="F:catalytic activity"/>
    <property type="evidence" value="ECO:0007669"/>
    <property type="project" value="UniProtKB-ARBA"/>
</dbReference>
<dbReference type="InterPro" id="IPR029787">
    <property type="entry name" value="Nucleotide_cyclase"/>
</dbReference>
<dbReference type="SMART" id="SM00267">
    <property type="entry name" value="GGDEF"/>
    <property type="match status" value="1"/>
</dbReference>
<dbReference type="InterPro" id="IPR000014">
    <property type="entry name" value="PAS"/>
</dbReference>
<dbReference type="Gene3D" id="3.30.70.270">
    <property type="match status" value="1"/>
</dbReference>
<dbReference type="NCBIfam" id="TIGR00229">
    <property type="entry name" value="sensory_box"/>
    <property type="match status" value="1"/>
</dbReference>
<evidence type="ECO:0000259" key="3">
    <source>
        <dbReference type="PROSITE" id="PS50887"/>
    </source>
</evidence>
<dbReference type="SUPFAM" id="SSF55073">
    <property type="entry name" value="Nucleotide cyclase"/>
    <property type="match status" value="1"/>
</dbReference>
<keyword evidence="5" id="KW-1185">Reference proteome</keyword>
<dbReference type="Pfam" id="PF13426">
    <property type="entry name" value="PAS_9"/>
    <property type="match status" value="1"/>
</dbReference>